<keyword evidence="1" id="KW-1133">Transmembrane helix</keyword>
<feature type="transmembrane region" description="Helical" evidence="1">
    <location>
        <begin position="90"/>
        <end position="115"/>
    </location>
</feature>
<keyword evidence="1" id="KW-0472">Membrane</keyword>
<sequence length="363" mass="39675">MNKARMTIRLHNEPPIQEPIHELTQEAVQELEREVMKELPLEVIPLHIRDEVYREPRNSDFVMEHDNSISLYDGEPQGGYYRSRSPGTPFWKLAGSITAAVLTGLLFGSVVIRMFGGDESPVTIPQTGTPSRILEKASLGAAEGQGDLSVPVEAGVTAVVNIPEKTFYMLQYGVFSTGEGASQAEAELEQAGLAAFGDLAGEHRVYAGVSPDREQAKLLSSQLKGEGIELYVREVLFPGAQSAVFANEAVALDLFFETGGSLAAELSTLSASMLGKNTGETVDPEMMKKMTDLHLQWTEALKLLNSGLGPQSEEELKHMEQSMNSAVTALAEYNKNRSKGHLWEVQSGMMNYIMGQKNLIQSL</sequence>
<evidence type="ECO:0000313" key="3">
    <source>
        <dbReference type="EMBL" id="NMO95304.1"/>
    </source>
</evidence>
<evidence type="ECO:0000259" key="2">
    <source>
        <dbReference type="Pfam" id="PF05036"/>
    </source>
</evidence>
<dbReference type="EMBL" id="JABBPN010000003">
    <property type="protein sequence ID" value="NMO95304.1"/>
    <property type="molecule type" value="Genomic_DNA"/>
</dbReference>
<proteinExistence type="predicted"/>
<name>A0A848M6T6_PAELE</name>
<reference evidence="3 4" key="1">
    <citation type="submission" date="2020-04" db="EMBL/GenBank/DDBJ databases">
        <title>Paenibacillus algicola sp. nov., a novel marine bacterium producing alginate lyase.</title>
        <authorList>
            <person name="Huang H."/>
        </authorList>
    </citation>
    <scope>NUCLEOTIDE SEQUENCE [LARGE SCALE GENOMIC DNA]</scope>
    <source>
        <strain evidence="3 4">L7-75</strain>
    </source>
</reference>
<comment type="caution">
    <text evidence="3">The sequence shown here is derived from an EMBL/GenBank/DDBJ whole genome shotgun (WGS) entry which is preliminary data.</text>
</comment>
<dbReference type="GO" id="GO:0042834">
    <property type="term" value="F:peptidoglycan binding"/>
    <property type="evidence" value="ECO:0007669"/>
    <property type="project" value="InterPro"/>
</dbReference>
<dbReference type="Proteomes" id="UP000565468">
    <property type="component" value="Unassembled WGS sequence"/>
</dbReference>
<dbReference type="InterPro" id="IPR007730">
    <property type="entry name" value="SPOR-like_dom"/>
</dbReference>
<feature type="domain" description="SPOR" evidence="2">
    <location>
        <begin position="165"/>
        <end position="232"/>
    </location>
</feature>
<keyword evidence="1" id="KW-0812">Transmembrane</keyword>
<dbReference type="Pfam" id="PF05036">
    <property type="entry name" value="SPOR"/>
    <property type="match status" value="1"/>
</dbReference>
<protein>
    <submittedName>
        <fullName evidence="3">SPOR domain-containing protein</fullName>
    </submittedName>
</protein>
<gene>
    <name evidence="3" type="ORF">HII30_05820</name>
</gene>
<evidence type="ECO:0000256" key="1">
    <source>
        <dbReference type="SAM" id="Phobius"/>
    </source>
</evidence>
<dbReference type="Gene3D" id="3.30.70.1070">
    <property type="entry name" value="Sporulation related repeat"/>
    <property type="match status" value="1"/>
</dbReference>
<keyword evidence="4" id="KW-1185">Reference proteome</keyword>
<accession>A0A848M6T6</accession>
<dbReference type="SUPFAM" id="SSF110997">
    <property type="entry name" value="Sporulation related repeat"/>
    <property type="match status" value="1"/>
</dbReference>
<evidence type="ECO:0000313" key="4">
    <source>
        <dbReference type="Proteomes" id="UP000565468"/>
    </source>
</evidence>
<organism evidence="3 4">
    <name type="scientific">Paenibacillus lemnae</name>
    <dbReference type="NCBI Taxonomy" id="1330551"/>
    <lineage>
        <taxon>Bacteria</taxon>
        <taxon>Bacillati</taxon>
        <taxon>Bacillota</taxon>
        <taxon>Bacilli</taxon>
        <taxon>Bacillales</taxon>
        <taxon>Paenibacillaceae</taxon>
        <taxon>Paenibacillus</taxon>
    </lineage>
</organism>
<dbReference type="InterPro" id="IPR036680">
    <property type="entry name" value="SPOR-like_sf"/>
</dbReference>
<dbReference type="AlphaFoldDB" id="A0A848M6T6"/>